<evidence type="ECO:0000313" key="3">
    <source>
        <dbReference type="Proteomes" id="UP000582231"/>
    </source>
</evidence>
<protein>
    <submittedName>
        <fullName evidence="2">Uncharacterized protein</fullName>
    </submittedName>
</protein>
<reference evidence="2 3" key="1">
    <citation type="submission" date="2020-07" db="EMBL/GenBank/DDBJ databases">
        <title>Sequencing the genomes of 1000 actinobacteria strains.</title>
        <authorList>
            <person name="Klenk H.-P."/>
        </authorList>
    </citation>
    <scope>NUCLEOTIDE SEQUENCE [LARGE SCALE GENOMIC DNA]</scope>
    <source>
        <strain evidence="2 3">DSM 19082</strain>
    </source>
</reference>
<name>A0A852RIT2_9ACTN</name>
<comment type="caution">
    <text evidence="2">The sequence shown here is derived from an EMBL/GenBank/DDBJ whole genome shotgun (WGS) entry which is preliminary data.</text>
</comment>
<accession>A0A852RIT2</accession>
<keyword evidence="1" id="KW-0812">Transmembrane</keyword>
<feature type="transmembrane region" description="Helical" evidence="1">
    <location>
        <begin position="6"/>
        <end position="29"/>
    </location>
</feature>
<dbReference type="EMBL" id="JACCBF010000001">
    <property type="protein sequence ID" value="NYD33411.1"/>
    <property type="molecule type" value="Genomic_DNA"/>
</dbReference>
<gene>
    <name evidence="2" type="ORF">BJ958_004957</name>
</gene>
<keyword evidence="1" id="KW-1133">Transmembrane helix</keyword>
<proteinExistence type="predicted"/>
<evidence type="ECO:0000256" key="1">
    <source>
        <dbReference type="SAM" id="Phobius"/>
    </source>
</evidence>
<keyword evidence="1" id="KW-0472">Membrane</keyword>
<dbReference type="RefSeq" id="WP_179729457.1">
    <property type="nucleotide sequence ID" value="NZ_BAABEF010000001.1"/>
</dbReference>
<keyword evidence="3" id="KW-1185">Reference proteome</keyword>
<dbReference type="Proteomes" id="UP000582231">
    <property type="component" value="Unassembled WGS sequence"/>
</dbReference>
<evidence type="ECO:0000313" key="2">
    <source>
        <dbReference type="EMBL" id="NYD33411.1"/>
    </source>
</evidence>
<dbReference type="AlphaFoldDB" id="A0A852RIT2"/>
<organism evidence="2 3">
    <name type="scientific">Nocardioides kongjuensis</name>
    <dbReference type="NCBI Taxonomy" id="349522"/>
    <lineage>
        <taxon>Bacteria</taxon>
        <taxon>Bacillati</taxon>
        <taxon>Actinomycetota</taxon>
        <taxon>Actinomycetes</taxon>
        <taxon>Propionibacteriales</taxon>
        <taxon>Nocardioidaceae</taxon>
        <taxon>Nocardioides</taxon>
    </lineage>
</organism>
<sequence length="173" mass="17593">MGKSLLLKLGSAGVAIVVMLVIVGVKYFAAEKVTEKVEEAKAPKVGQCLIMTGSSFDADHKEVDCADAEAVYEVVSDKGGCDDAELNYTISVGSVDSGNVADLCLALNAAKGDCFDLGGMSTPATKVACTEGASNTSVVKVVSVGKAGEQCANGAQPLEDKKEKTLVCLGPAA</sequence>